<dbReference type="InterPro" id="IPR023052">
    <property type="entry name" value="Cell_div_SepF"/>
</dbReference>
<dbReference type="Gene3D" id="3.30.110.150">
    <property type="entry name" value="SepF-like protein"/>
    <property type="match status" value="1"/>
</dbReference>
<dbReference type="GO" id="GO:0000917">
    <property type="term" value="P:division septum assembly"/>
    <property type="evidence" value="ECO:0007669"/>
    <property type="project" value="UniProtKB-KW"/>
</dbReference>
<name>A0A6J6E260_9ZZZZ</name>
<evidence type="ECO:0000256" key="2">
    <source>
        <dbReference type="ARBA" id="ARBA00023210"/>
    </source>
</evidence>
<reference evidence="5" key="1">
    <citation type="submission" date="2020-05" db="EMBL/GenBank/DDBJ databases">
        <authorList>
            <person name="Chiriac C."/>
            <person name="Salcher M."/>
            <person name="Ghai R."/>
            <person name="Kavagutti S V."/>
        </authorList>
    </citation>
    <scope>NUCLEOTIDE SEQUENCE</scope>
</reference>
<evidence type="ECO:0000256" key="1">
    <source>
        <dbReference type="ARBA" id="ARBA00022618"/>
    </source>
</evidence>
<dbReference type="EMBL" id="CAEZTD010000094">
    <property type="protein sequence ID" value="CAB4567478.1"/>
    <property type="molecule type" value="Genomic_DNA"/>
</dbReference>
<keyword evidence="3" id="KW-0131">Cell cycle</keyword>
<gene>
    <name evidence="5" type="ORF">UFOPK1591_01115</name>
</gene>
<dbReference type="Pfam" id="PF04472">
    <property type="entry name" value="SepF"/>
    <property type="match status" value="1"/>
</dbReference>
<organism evidence="5">
    <name type="scientific">freshwater metagenome</name>
    <dbReference type="NCBI Taxonomy" id="449393"/>
    <lineage>
        <taxon>unclassified sequences</taxon>
        <taxon>metagenomes</taxon>
        <taxon>ecological metagenomes</taxon>
    </lineage>
</organism>
<dbReference type="PANTHER" id="PTHR35798">
    <property type="entry name" value="CELL DIVISION PROTEIN SEPF"/>
    <property type="match status" value="1"/>
</dbReference>
<evidence type="ECO:0000313" key="5">
    <source>
        <dbReference type="EMBL" id="CAB4567478.1"/>
    </source>
</evidence>
<dbReference type="HAMAP" id="MF_01197">
    <property type="entry name" value="SepF"/>
    <property type="match status" value="1"/>
</dbReference>
<evidence type="ECO:0000256" key="4">
    <source>
        <dbReference type="SAM" id="MobiDB-lite"/>
    </source>
</evidence>
<dbReference type="InterPro" id="IPR007561">
    <property type="entry name" value="Cell_div_SepF/SepF-rel"/>
</dbReference>
<protein>
    <submittedName>
        <fullName evidence="5">Unannotated protein</fullName>
    </submittedName>
</protein>
<accession>A0A6J6E260</accession>
<proteinExistence type="inferred from homology"/>
<feature type="region of interest" description="Disordered" evidence="4">
    <location>
        <begin position="36"/>
        <end position="56"/>
    </location>
</feature>
<evidence type="ECO:0000256" key="3">
    <source>
        <dbReference type="ARBA" id="ARBA00023306"/>
    </source>
</evidence>
<keyword evidence="2" id="KW-0717">Septation</keyword>
<keyword evidence="1" id="KW-0132">Cell division</keyword>
<dbReference type="InterPro" id="IPR038594">
    <property type="entry name" value="SepF-like_sf"/>
</dbReference>
<sequence length="152" mass="16268">MANPLKKTFVFLGLADEEDYDERYAPTAAVNTTAAAPRGGAQVTPMRPTRASKGAPLPSAMNEIVTVHPKAYADARIIAENFREGIPVIMNLSQMTEHDAKRLIDFASGLTLGLFGSIDRVTSQVFLLSPESVAVSGDDAANTGEVDRTFVN</sequence>
<dbReference type="AlphaFoldDB" id="A0A6J6E260"/>
<dbReference type="PANTHER" id="PTHR35798:SF1">
    <property type="entry name" value="CELL DIVISION PROTEIN SEPF"/>
    <property type="match status" value="1"/>
</dbReference>